<keyword evidence="5" id="KW-0687">Ribonucleoprotein</keyword>
<comment type="similarity">
    <text evidence="1">Belongs to the bacterial ribosomal protein bL20 family.</text>
</comment>
<dbReference type="GO" id="GO:0003735">
    <property type="term" value="F:structural constituent of ribosome"/>
    <property type="evidence" value="ECO:0007669"/>
    <property type="project" value="InterPro"/>
</dbReference>
<accession>A0A1C9JB91</accession>
<dbReference type="GO" id="GO:0019843">
    <property type="term" value="F:rRNA binding"/>
    <property type="evidence" value="ECO:0007669"/>
    <property type="project" value="UniProtKB-KW"/>
</dbReference>
<keyword evidence="7" id="KW-0934">Plastid</keyword>
<evidence type="ECO:0000256" key="1">
    <source>
        <dbReference type="ARBA" id="ARBA00007698"/>
    </source>
</evidence>
<reference evidence="7" key="1">
    <citation type="journal article" date="2016" name="Genome Biol. Evol.">
        <title>Evolutionary Dynamics of Chloroplast Genomes in Low Light: A Case Study of the Endolithic Green Alga Ostreobium quekettii.</title>
        <authorList>
            <person name="R Marcelino V."/>
            <person name="Cremen M.C."/>
            <person name="Jackson C.J."/>
            <person name="Larkum A.A."/>
            <person name="Verbruggen H."/>
        </authorList>
    </citation>
    <scope>NUCLEOTIDE SEQUENCE</scope>
</reference>
<keyword evidence="7" id="KW-0150">Chloroplast</keyword>
<gene>
    <name evidence="7" type="primary">rpl20</name>
</gene>
<dbReference type="SUPFAM" id="SSF74731">
    <property type="entry name" value="Ribosomal protein L20"/>
    <property type="match status" value="1"/>
</dbReference>
<sequence>MENSFRGRRLRKRYFRRIWISRINAHMRQLGLNYNSFFKIKNKKINRKMLAQLALYDQL</sequence>
<dbReference type="PROSITE" id="PS00937">
    <property type="entry name" value="RIBOSOMAL_L20"/>
    <property type="match status" value="1"/>
</dbReference>
<dbReference type="InterPro" id="IPR035566">
    <property type="entry name" value="Ribosomal_protein_bL20_C"/>
</dbReference>
<keyword evidence="4 7" id="KW-0689">Ribosomal protein</keyword>
<dbReference type="GO" id="GO:1990904">
    <property type="term" value="C:ribonucleoprotein complex"/>
    <property type="evidence" value="ECO:0007669"/>
    <property type="project" value="UniProtKB-KW"/>
</dbReference>
<dbReference type="InterPro" id="IPR005813">
    <property type="entry name" value="Ribosomal_bL20"/>
</dbReference>
<evidence type="ECO:0000313" key="7">
    <source>
        <dbReference type="EMBL" id="AOP19116.1"/>
    </source>
</evidence>
<keyword evidence="3" id="KW-0694">RNA-binding</keyword>
<evidence type="ECO:0000256" key="2">
    <source>
        <dbReference type="ARBA" id="ARBA00022730"/>
    </source>
</evidence>
<reference evidence="7" key="2">
    <citation type="submission" date="2016-08" db="EMBL/GenBank/DDBJ databases">
        <authorList>
            <person name="Seilhamer J.J."/>
        </authorList>
    </citation>
    <scope>NUCLEOTIDE SEQUENCE</scope>
</reference>
<evidence type="ECO:0000256" key="3">
    <source>
        <dbReference type="ARBA" id="ARBA00022884"/>
    </source>
</evidence>
<evidence type="ECO:0000256" key="4">
    <source>
        <dbReference type="ARBA" id="ARBA00022980"/>
    </source>
</evidence>
<dbReference type="Gene3D" id="1.10.1900.20">
    <property type="entry name" value="Ribosomal protein L20"/>
    <property type="match status" value="1"/>
</dbReference>
<dbReference type="PANTHER" id="PTHR10986">
    <property type="entry name" value="39S RIBOSOMAL PROTEIN L20"/>
    <property type="match status" value="1"/>
</dbReference>
<evidence type="ECO:0000256" key="5">
    <source>
        <dbReference type="ARBA" id="ARBA00023274"/>
    </source>
</evidence>
<evidence type="ECO:0000256" key="6">
    <source>
        <dbReference type="ARBA" id="ARBA00035295"/>
    </source>
</evidence>
<dbReference type="Pfam" id="PF00453">
    <property type="entry name" value="Ribosomal_L20"/>
    <property type="match status" value="1"/>
</dbReference>
<dbReference type="GO" id="GO:0005840">
    <property type="term" value="C:ribosome"/>
    <property type="evidence" value="ECO:0007669"/>
    <property type="project" value="UniProtKB-KW"/>
</dbReference>
<geneLocation type="chloroplast" evidence="7"/>
<dbReference type="AlphaFoldDB" id="A0A1C9JB91"/>
<dbReference type="InterPro" id="IPR049946">
    <property type="entry name" value="RIBOSOMAL_L20_CS"/>
</dbReference>
<protein>
    <recommendedName>
        <fullName evidence="6">Large ribosomal subunit protein bL20c</fullName>
    </recommendedName>
</protein>
<dbReference type="EMBL" id="KX808496">
    <property type="protein sequence ID" value="AOP19116.1"/>
    <property type="molecule type" value="Genomic_DNA"/>
</dbReference>
<dbReference type="GO" id="GO:0006412">
    <property type="term" value="P:translation"/>
    <property type="evidence" value="ECO:0007669"/>
    <property type="project" value="InterPro"/>
</dbReference>
<proteinExistence type="inferred from homology"/>
<keyword evidence="2" id="KW-0699">rRNA-binding</keyword>
<organism evidence="7">
    <name type="scientific">Halimeda discoidea</name>
    <dbReference type="NCBI Taxonomy" id="118222"/>
    <lineage>
        <taxon>Eukaryota</taxon>
        <taxon>Viridiplantae</taxon>
        <taxon>Chlorophyta</taxon>
        <taxon>core chlorophytes</taxon>
        <taxon>Ulvophyceae</taxon>
        <taxon>TCBD clade</taxon>
        <taxon>Bryopsidales</taxon>
        <taxon>Halimedineae</taxon>
        <taxon>Halimedaceae</taxon>
        <taxon>Halimedeae</taxon>
        <taxon>Halimeda</taxon>
    </lineage>
</organism>
<name>A0A1C9JB91_9CHLO</name>